<evidence type="ECO:0000313" key="1">
    <source>
        <dbReference type="EMBL" id="MCD9559252.1"/>
    </source>
</evidence>
<protein>
    <submittedName>
        <fullName evidence="1">Uncharacterized protein</fullName>
    </submittedName>
</protein>
<reference evidence="1 2" key="1">
    <citation type="journal article" date="2021" name="BMC Genomics">
        <title>Datura genome reveals duplications of psychoactive alkaloid biosynthetic genes and high mutation rate following tissue culture.</title>
        <authorList>
            <person name="Rajewski A."/>
            <person name="Carter-House D."/>
            <person name="Stajich J."/>
            <person name="Litt A."/>
        </authorList>
    </citation>
    <scope>NUCLEOTIDE SEQUENCE [LARGE SCALE GENOMIC DNA]</scope>
    <source>
        <strain evidence="1">AR-01</strain>
    </source>
</reference>
<gene>
    <name evidence="1" type="ORF">HAX54_017113</name>
</gene>
<accession>A0ABS8UK38</accession>
<dbReference type="Proteomes" id="UP000823775">
    <property type="component" value="Unassembled WGS sequence"/>
</dbReference>
<name>A0ABS8UK38_DATST</name>
<organism evidence="1 2">
    <name type="scientific">Datura stramonium</name>
    <name type="common">Jimsonweed</name>
    <name type="synonym">Common thornapple</name>
    <dbReference type="NCBI Taxonomy" id="4076"/>
    <lineage>
        <taxon>Eukaryota</taxon>
        <taxon>Viridiplantae</taxon>
        <taxon>Streptophyta</taxon>
        <taxon>Embryophyta</taxon>
        <taxon>Tracheophyta</taxon>
        <taxon>Spermatophyta</taxon>
        <taxon>Magnoliopsida</taxon>
        <taxon>eudicotyledons</taxon>
        <taxon>Gunneridae</taxon>
        <taxon>Pentapetalae</taxon>
        <taxon>asterids</taxon>
        <taxon>lamiids</taxon>
        <taxon>Solanales</taxon>
        <taxon>Solanaceae</taxon>
        <taxon>Solanoideae</taxon>
        <taxon>Datureae</taxon>
        <taxon>Datura</taxon>
    </lineage>
</organism>
<dbReference type="EMBL" id="JACEIK010002117">
    <property type="protein sequence ID" value="MCD9559252.1"/>
    <property type="molecule type" value="Genomic_DNA"/>
</dbReference>
<sequence length="51" mass="5789">MNILEKSELWKRLSHYQAPVSHRWGAAKCRLWPLQTTGATPISHGSPSEKC</sequence>
<feature type="non-terminal residue" evidence="1">
    <location>
        <position position="51"/>
    </location>
</feature>
<comment type="caution">
    <text evidence="1">The sequence shown here is derived from an EMBL/GenBank/DDBJ whole genome shotgun (WGS) entry which is preliminary data.</text>
</comment>
<proteinExistence type="predicted"/>
<keyword evidence="2" id="KW-1185">Reference proteome</keyword>
<evidence type="ECO:0000313" key="2">
    <source>
        <dbReference type="Proteomes" id="UP000823775"/>
    </source>
</evidence>